<keyword evidence="5" id="KW-1185">Reference proteome</keyword>
<dbReference type="SUPFAM" id="SSF52833">
    <property type="entry name" value="Thioredoxin-like"/>
    <property type="match status" value="1"/>
</dbReference>
<feature type="chain" id="PRO_5018996816" evidence="2">
    <location>
        <begin position="22"/>
        <end position="256"/>
    </location>
</feature>
<dbReference type="OrthoDB" id="9786756at2"/>
<gene>
    <name evidence="4" type="ORF">EJ913_20800</name>
</gene>
<dbReference type="InterPro" id="IPR013766">
    <property type="entry name" value="Thioredoxin_domain"/>
</dbReference>
<evidence type="ECO:0000259" key="3">
    <source>
        <dbReference type="PROSITE" id="PS51352"/>
    </source>
</evidence>
<evidence type="ECO:0000256" key="2">
    <source>
        <dbReference type="SAM" id="SignalP"/>
    </source>
</evidence>
<accession>A0A433J4J2</accession>
<feature type="signal peptide" evidence="2">
    <location>
        <begin position="1"/>
        <end position="21"/>
    </location>
</feature>
<keyword evidence="2" id="KW-0732">Signal</keyword>
<protein>
    <submittedName>
        <fullName evidence="4">SCO family protein</fullName>
    </submittedName>
</protein>
<dbReference type="AlphaFoldDB" id="A0A433J4J2"/>
<dbReference type="PROSITE" id="PS51352">
    <property type="entry name" value="THIOREDOXIN_2"/>
    <property type="match status" value="1"/>
</dbReference>
<evidence type="ECO:0000313" key="5">
    <source>
        <dbReference type="Proteomes" id="UP000280346"/>
    </source>
</evidence>
<evidence type="ECO:0000256" key="1">
    <source>
        <dbReference type="SAM" id="Phobius"/>
    </source>
</evidence>
<organism evidence="4 5">
    <name type="scientific">Azospirillum doebereinerae</name>
    <dbReference type="NCBI Taxonomy" id="92933"/>
    <lineage>
        <taxon>Bacteria</taxon>
        <taxon>Pseudomonadati</taxon>
        <taxon>Pseudomonadota</taxon>
        <taxon>Alphaproteobacteria</taxon>
        <taxon>Rhodospirillales</taxon>
        <taxon>Azospirillaceae</taxon>
        <taxon>Azospirillum</taxon>
    </lineage>
</organism>
<sequence length="256" mass="26201">MRAAPCLALPILLALAGSVDAAPPIPADFAVEVPQDARVPAGAWFQEGGAPLQLSALLGGPPVVLALAAYRCPNLCGVTLDGAFAALADTGLRGGAAYRVAVVGLDPAERDADTAPVRAAAATRGLDPAAVHTLTGGDPAAVAQAVGFPYRWEETLGQFVHPAGLFVLTPDGRVSRWIGGAGFEPRDLRLALVEAGEGRVGTLTDRLLLLCAHYDPVRGRYDGLVVGALRWAGGGAALLLAAGVGGALLRERRRRA</sequence>
<dbReference type="InterPro" id="IPR036249">
    <property type="entry name" value="Thioredoxin-like_sf"/>
</dbReference>
<evidence type="ECO:0000313" key="4">
    <source>
        <dbReference type="EMBL" id="RUQ67121.1"/>
    </source>
</evidence>
<comment type="caution">
    <text evidence="4">The sequence shown here is derived from an EMBL/GenBank/DDBJ whole genome shotgun (WGS) entry which is preliminary data.</text>
</comment>
<reference evidence="4 5" key="1">
    <citation type="submission" date="2018-12" db="EMBL/GenBank/DDBJ databases">
        <authorList>
            <person name="Yang Y."/>
        </authorList>
    </citation>
    <scope>NUCLEOTIDE SEQUENCE [LARGE SCALE GENOMIC DNA]</scope>
    <source>
        <strain evidence="4 5">GSF71</strain>
    </source>
</reference>
<dbReference type="Gene3D" id="3.40.30.10">
    <property type="entry name" value="Glutaredoxin"/>
    <property type="match status" value="1"/>
</dbReference>
<feature type="domain" description="Thioredoxin" evidence="3">
    <location>
        <begin position="19"/>
        <end position="198"/>
    </location>
</feature>
<keyword evidence="1" id="KW-1133">Transmembrane helix</keyword>
<feature type="transmembrane region" description="Helical" evidence="1">
    <location>
        <begin position="228"/>
        <end position="249"/>
    </location>
</feature>
<dbReference type="EMBL" id="RZIJ01000018">
    <property type="protein sequence ID" value="RUQ67121.1"/>
    <property type="molecule type" value="Genomic_DNA"/>
</dbReference>
<name>A0A433J4J2_9PROT</name>
<proteinExistence type="predicted"/>
<keyword evidence="1" id="KW-0472">Membrane</keyword>
<dbReference type="RefSeq" id="WP_127001447.1">
    <property type="nucleotide sequence ID" value="NZ_JBNPXW010000001.1"/>
</dbReference>
<dbReference type="Proteomes" id="UP000280346">
    <property type="component" value="Unassembled WGS sequence"/>
</dbReference>
<keyword evidence="1" id="KW-0812">Transmembrane</keyword>